<dbReference type="PANTHER" id="PTHR48081">
    <property type="entry name" value="AB HYDROLASE SUPERFAMILY PROTEIN C4A8.06C"/>
    <property type="match status" value="1"/>
</dbReference>
<dbReference type="KEGG" id="mpof:MPOR_29190"/>
<dbReference type="InterPro" id="IPR050300">
    <property type="entry name" value="GDXG_lipolytic_enzyme"/>
</dbReference>
<keyword evidence="1" id="KW-0378">Hydrolase</keyword>
<dbReference type="Gene3D" id="3.40.50.1820">
    <property type="entry name" value="alpha/beta hydrolase"/>
    <property type="match status" value="1"/>
</dbReference>
<dbReference type="RefSeq" id="WP_264002578.1">
    <property type="nucleotide sequence ID" value="NZ_BAAAKP010000025.1"/>
</dbReference>
<dbReference type="GO" id="GO:0016787">
    <property type="term" value="F:hydrolase activity"/>
    <property type="evidence" value="ECO:0007669"/>
    <property type="project" value="UniProtKB-KW"/>
</dbReference>
<proteinExistence type="predicted"/>
<name>A0A6N4VCR2_9MYCO</name>
<evidence type="ECO:0000256" key="1">
    <source>
        <dbReference type="ARBA" id="ARBA00022801"/>
    </source>
</evidence>
<dbReference type="InterPro" id="IPR029058">
    <property type="entry name" value="AB_hydrolase_fold"/>
</dbReference>
<keyword evidence="4" id="KW-1185">Reference proteome</keyword>
<dbReference type="InterPro" id="IPR013094">
    <property type="entry name" value="AB_hydrolase_3"/>
</dbReference>
<dbReference type="Proteomes" id="UP000466785">
    <property type="component" value="Chromosome"/>
</dbReference>
<feature type="domain" description="Alpha/beta hydrolase fold-3" evidence="2">
    <location>
        <begin position="85"/>
        <end position="284"/>
    </location>
</feature>
<organism evidence="3 4">
    <name type="scientific">Mycolicibacterium poriferae</name>
    <dbReference type="NCBI Taxonomy" id="39694"/>
    <lineage>
        <taxon>Bacteria</taxon>
        <taxon>Bacillati</taxon>
        <taxon>Actinomycetota</taxon>
        <taxon>Actinomycetes</taxon>
        <taxon>Mycobacteriales</taxon>
        <taxon>Mycobacteriaceae</taxon>
        <taxon>Mycolicibacterium</taxon>
    </lineage>
</organism>
<evidence type="ECO:0000313" key="3">
    <source>
        <dbReference type="EMBL" id="BBX51893.1"/>
    </source>
</evidence>
<sequence length="315" mass="33984">MTTTPAAVFRPLRQRVSASAFHPELRRVSRFLPNTLVTPVTVWAFARLPRIVRPHPNTDAITLPSGLAVRVHQPSVASTPGGAALLWIHGGGYVLGSAAMDDGLCRRLAEELGILVAAVDYRLAPAHPYPAALIDCYETLTWLAAHPEVDAKRVAVAGASAGGGLAAALALMARDRGEVDIAAQILLYPMLDDRTAMRRDADRGLRRLWNNASNALGWSAYLVGADPHIAVPARRGDLRGIAPAWIGVGTLDVLCDESYSYAERLREADVECRLEVVPGAFHGFDAVAPESAISRRFLTSQCTMLRDRLRISTKG</sequence>
<dbReference type="AlphaFoldDB" id="A0A6N4VCR2"/>
<protein>
    <submittedName>
        <fullName evidence="3">Esterase</fullName>
    </submittedName>
</protein>
<dbReference type="EMBL" id="AP022570">
    <property type="protein sequence ID" value="BBX51893.1"/>
    <property type="molecule type" value="Genomic_DNA"/>
</dbReference>
<accession>A0A6N4VCR2</accession>
<dbReference type="PANTHER" id="PTHR48081:SF8">
    <property type="entry name" value="ALPHA_BETA HYDROLASE FOLD-3 DOMAIN-CONTAINING PROTEIN-RELATED"/>
    <property type="match status" value="1"/>
</dbReference>
<dbReference type="SUPFAM" id="SSF53474">
    <property type="entry name" value="alpha/beta-Hydrolases"/>
    <property type="match status" value="1"/>
</dbReference>
<gene>
    <name evidence="3" type="ORF">MPOR_29190</name>
</gene>
<evidence type="ECO:0000313" key="4">
    <source>
        <dbReference type="Proteomes" id="UP000466785"/>
    </source>
</evidence>
<dbReference type="Pfam" id="PF07859">
    <property type="entry name" value="Abhydrolase_3"/>
    <property type="match status" value="1"/>
</dbReference>
<evidence type="ECO:0000259" key="2">
    <source>
        <dbReference type="Pfam" id="PF07859"/>
    </source>
</evidence>
<reference evidence="3 4" key="1">
    <citation type="journal article" date="2019" name="Emerg. Microbes Infect.">
        <title>Comprehensive subspecies identification of 175 nontuberculous mycobacteria species based on 7547 genomic profiles.</title>
        <authorList>
            <person name="Matsumoto Y."/>
            <person name="Kinjo T."/>
            <person name="Motooka D."/>
            <person name="Nabeya D."/>
            <person name="Jung N."/>
            <person name="Uechi K."/>
            <person name="Horii T."/>
            <person name="Iida T."/>
            <person name="Fujita J."/>
            <person name="Nakamura S."/>
        </authorList>
    </citation>
    <scope>NUCLEOTIDE SEQUENCE [LARGE SCALE GENOMIC DNA]</scope>
    <source>
        <strain evidence="3 4">JCM 12603</strain>
    </source>
</reference>